<feature type="coiled-coil region" evidence="2">
    <location>
        <begin position="27"/>
        <end position="83"/>
    </location>
</feature>
<keyword evidence="7" id="KW-1185">Reference proteome</keyword>
<dbReference type="GO" id="GO:0007265">
    <property type="term" value="P:Ras protein signal transduction"/>
    <property type="evidence" value="ECO:0007669"/>
    <property type="project" value="TreeGrafter"/>
</dbReference>
<dbReference type="Pfam" id="PF00617">
    <property type="entry name" value="RasGEF"/>
    <property type="match status" value="1"/>
</dbReference>
<dbReference type="EMBL" id="CAJVCH010322619">
    <property type="protein sequence ID" value="CAG7786660.1"/>
    <property type="molecule type" value="Genomic_DNA"/>
</dbReference>
<evidence type="ECO:0008006" key="8">
    <source>
        <dbReference type="Google" id="ProtNLM"/>
    </source>
</evidence>
<accession>A0A8J2KH56</accession>
<dbReference type="InterPro" id="IPR001895">
    <property type="entry name" value="RASGEF_cat_dom"/>
</dbReference>
<dbReference type="PROSITE" id="PS50212">
    <property type="entry name" value="RASGEF_NTER"/>
    <property type="match status" value="1"/>
</dbReference>
<dbReference type="GO" id="GO:0005886">
    <property type="term" value="C:plasma membrane"/>
    <property type="evidence" value="ECO:0007669"/>
    <property type="project" value="TreeGrafter"/>
</dbReference>
<dbReference type="CDD" id="cd06224">
    <property type="entry name" value="REM"/>
    <property type="match status" value="1"/>
</dbReference>
<dbReference type="OrthoDB" id="20825at2759"/>
<dbReference type="CDD" id="cd00155">
    <property type="entry name" value="RasGEF"/>
    <property type="match status" value="1"/>
</dbReference>
<evidence type="ECO:0000256" key="1">
    <source>
        <dbReference type="PROSITE-ProRule" id="PRU00168"/>
    </source>
</evidence>
<dbReference type="Pfam" id="PF00618">
    <property type="entry name" value="RasGEF_N"/>
    <property type="match status" value="1"/>
</dbReference>
<evidence type="ECO:0000256" key="3">
    <source>
        <dbReference type="SAM" id="MobiDB-lite"/>
    </source>
</evidence>
<feature type="domain" description="Ras-GEF" evidence="4">
    <location>
        <begin position="368"/>
        <end position="618"/>
    </location>
</feature>
<sequence length="663" mass="75454">MCEDARREPYKPRDLFGVQLEVTSLLLDAELKKLSTLQHELDSTQNLIVEDQEDQQLELICAISRIQAQVEQLEREYKAHALGALKSVPLRGSGKSNRSQPAMGLKHLPKLRPSIFGTVAKNSEDGDLSIDDNKMHPWDNANSFTSSDSSQNSSLLIIAEKKTVDCLTGHSHNSIKETSQKGDNEENSRLKKCCGKNCAEVEPLVYEDMNLVSGTLEALIHHLVPTENYYPDRSFIFAFILSSRLYIRPNELLNRVFKLAIARTKNGPRLVRQDAKLVSNIVQLLGEWADLFPYDFRDERMMGHVKTISQKCISIDPPIRKEVSQLLTCLLARLTALEKYEDFLHRITKEASLNDPLSSPSILSICPSPVTLAQQLTHIELERLSHIGAEEFVQAFAKDNITVEAKYKDMKKTHNLEFYVQWFNRLSYFVATEICKMPKKKSRVRVVEYWIDAARECFSIGNFNSLMAIIAGLNMSPVARLKKTWSKVSSTQQLSVLEHQMDPTANFTSYRSILRDEVWRFSSPHRNSDNHKIIIPFFSLLVKDLFFLNEGCASKIPSNDHINFEKFWQFAKQVTEVITWQQITCSFPTLKAILHSLQTAPVFSEKALCTASYECEAVDSIQEKQRLEYLQRDKSEKIDSVDNSPSISPKGSLVSNESLKLSL</sequence>
<dbReference type="PROSITE" id="PS00720">
    <property type="entry name" value="RASGEF"/>
    <property type="match status" value="1"/>
</dbReference>
<dbReference type="PANTHER" id="PTHR23113:SF356">
    <property type="entry name" value="FI05912P-RELATED"/>
    <property type="match status" value="1"/>
</dbReference>
<dbReference type="PROSITE" id="PS50009">
    <property type="entry name" value="RASGEF_CAT"/>
    <property type="match status" value="1"/>
</dbReference>
<gene>
    <name evidence="6" type="ORF">AFUS01_LOCUS25220</name>
</gene>
<dbReference type="Proteomes" id="UP000708208">
    <property type="component" value="Unassembled WGS sequence"/>
</dbReference>
<proteinExistence type="predicted"/>
<evidence type="ECO:0000259" key="5">
    <source>
        <dbReference type="PROSITE" id="PS50212"/>
    </source>
</evidence>
<dbReference type="PANTHER" id="PTHR23113">
    <property type="entry name" value="GUANINE NUCLEOTIDE EXCHANGE FACTOR"/>
    <property type="match status" value="1"/>
</dbReference>
<feature type="region of interest" description="Disordered" evidence="3">
    <location>
        <begin position="637"/>
        <end position="663"/>
    </location>
</feature>
<evidence type="ECO:0000256" key="2">
    <source>
        <dbReference type="SAM" id="Coils"/>
    </source>
</evidence>
<name>A0A8J2KH56_9HEXA</name>
<keyword evidence="1" id="KW-0344">Guanine-nucleotide releasing factor</keyword>
<feature type="compositionally biased region" description="Polar residues" evidence="3">
    <location>
        <begin position="641"/>
        <end position="663"/>
    </location>
</feature>
<dbReference type="InterPro" id="IPR008937">
    <property type="entry name" value="Ras-like_GEF"/>
</dbReference>
<dbReference type="InterPro" id="IPR000651">
    <property type="entry name" value="Ras-like_Gua-exchang_fac_N"/>
</dbReference>
<evidence type="ECO:0000259" key="4">
    <source>
        <dbReference type="PROSITE" id="PS50009"/>
    </source>
</evidence>
<keyword evidence="2" id="KW-0175">Coiled coil</keyword>
<reference evidence="6" key="1">
    <citation type="submission" date="2021-06" db="EMBL/GenBank/DDBJ databases">
        <authorList>
            <person name="Hodson N. C."/>
            <person name="Mongue J. A."/>
            <person name="Jaron S. K."/>
        </authorList>
    </citation>
    <scope>NUCLEOTIDE SEQUENCE</scope>
</reference>
<dbReference type="InterPro" id="IPR019804">
    <property type="entry name" value="Ras_G-nucl-exch_fac_CS"/>
</dbReference>
<evidence type="ECO:0000313" key="6">
    <source>
        <dbReference type="EMBL" id="CAG7786660.1"/>
    </source>
</evidence>
<dbReference type="GO" id="GO:0005085">
    <property type="term" value="F:guanyl-nucleotide exchange factor activity"/>
    <property type="evidence" value="ECO:0007669"/>
    <property type="project" value="UniProtKB-KW"/>
</dbReference>
<organism evidence="6 7">
    <name type="scientific">Allacma fusca</name>
    <dbReference type="NCBI Taxonomy" id="39272"/>
    <lineage>
        <taxon>Eukaryota</taxon>
        <taxon>Metazoa</taxon>
        <taxon>Ecdysozoa</taxon>
        <taxon>Arthropoda</taxon>
        <taxon>Hexapoda</taxon>
        <taxon>Collembola</taxon>
        <taxon>Symphypleona</taxon>
        <taxon>Sminthuridae</taxon>
        <taxon>Allacma</taxon>
    </lineage>
</organism>
<comment type="caution">
    <text evidence="6">The sequence shown here is derived from an EMBL/GenBank/DDBJ whole genome shotgun (WGS) entry which is preliminary data.</text>
</comment>
<dbReference type="SMART" id="SM00147">
    <property type="entry name" value="RasGEF"/>
    <property type="match status" value="1"/>
</dbReference>
<protein>
    <recommendedName>
        <fullName evidence="8">Ras-GEF domain-containing family member 1B</fullName>
    </recommendedName>
</protein>
<dbReference type="AlphaFoldDB" id="A0A8J2KH56"/>
<evidence type="ECO:0000313" key="7">
    <source>
        <dbReference type="Proteomes" id="UP000708208"/>
    </source>
</evidence>
<feature type="domain" description="N-terminal Ras-GEF" evidence="5">
    <location>
        <begin position="207"/>
        <end position="335"/>
    </location>
</feature>